<dbReference type="InterPro" id="IPR036052">
    <property type="entry name" value="TrpB-like_PALP_sf"/>
</dbReference>
<evidence type="ECO:0008006" key="4">
    <source>
        <dbReference type="Google" id="ProtNLM"/>
    </source>
</evidence>
<name>A0A399EBH1_9DEIN</name>
<dbReference type="Proteomes" id="UP000265800">
    <property type="component" value="Unassembled WGS sequence"/>
</dbReference>
<evidence type="ECO:0000313" key="3">
    <source>
        <dbReference type="Proteomes" id="UP000265800"/>
    </source>
</evidence>
<accession>A0A399EBH1</accession>
<dbReference type="SUPFAM" id="SSF53686">
    <property type="entry name" value="Tryptophan synthase beta subunit-like PLP-dependent enzymes"/>
    <property type="match status" value="1"/>
</dbReference>
<sequence length="54" mass="5811">MALATAHPAKFPDAVGRALGIEPPQHPALEVLKAQPTQVEPLEPHLEALRARLL</sequence>
<organism evidence="2 3">
    <name type="scientific">Meiothermus luteus</name>
    <dbReference type="NCBI Taxonomy" id="2026184"/>
    <lineage>
        <taxon>Bacteria</taxon>
        <taxon>Thermotogati</taxon>
        <taxon>Deinococcota</taxon>
        <taxon>Deinococci</taxon>
        <taxon>Thermales</taxon>
        <taxon>Thermaceae</taxon>
        <taxon>Meiothermus</taxon>
    </lineage>
</organism>
<feature type="region of interest" description="Disordered" evidence="1">
    <location>
        <begin position="1"/>
        <end position="22"/>
    </location>
</feature>
<evidence type="ECO:0000256" key="1">
    <source>
        <dbReference type="SAM" id="MobiDB-lite"/>
    </source>
</evidence>
<dbReference type="EMBL" id="QWKZ01000190">
    <property type="protein sequence ID" value="RIH81156.1"/>
    <property type="molecule type" value="Genomic_DNA"/>
</dbReference>
<comment type="caution">
    <text evidence="2">The sequence shown here is derived from an EMBL/GenBank/DDBJ whole genome shotgun (WGS) entry which is preliminary data.</text>
</comment>
<gene>
    <name evidence="2" type="ORF">Mlute_02884</name>
</gene>
<proteinExistence type="predicted"/>
<dbReference type="AlphaFoldDB" id="A0A399EBH1"/>
<evidence type="ECO:0000313" key="2">
    <source>
        <dbReference type="EMBL" id="RIH81156.1"/>
    </source>
</evidence>
<reference evidence="2 3" key="1">
    <citation type="submission" date="2018-08" db="EMBL/GenBank/DDBJ databases">
        <title>Meiothermus luteus KCTC 52599 genome sequencing project.</title>
        <authorList>
            <person name="Da Costa M.S."/>
            <person name="Albuquerque L."/>
            <person name="Raposo P."/>
            <person name="Froufe H.J.C."/>
            <person name="Barroso C.S."/>
            <person name="Egas C."/>
        </authorList>
    </citation>
    <scope>NUCLEOTIDE SEQUENCE [LARGE SCALE GENOMIC DNA]</scope>
    <source>
        <strain evidence="2 3">KCTC 52599</strain>
    </source>
</reference>
<protein>
    <recommendedName>
        <fullName evidence="4">Threonine synthase</fullName>
    </recommendedName>
</protein>
<keyword evidence="3" id="KW-1185">Reference proteome</keyword>
<dbReference type="Pfam" id="PF24857">
    <property type="entry name" value="THR4_C"/>
    <property type="match status" value="1"/>
</dbReference>